<keyword evidence="3 10" id="KW-0285">Flavoprotein</keyword>
<dbReference type="SUPFAM" id="SSF47203">
    <property type="entry name" value="Acyl-CoA dehydrogenase C-terminal domain-like"/>
    <property type="match status" value="1"/>
</dbReference>
<evidence type="ECO:0000313" key="16">
    <source>
        <dbReference type="Proteomes" id="UP000020595"/>
    </source>
</evidence>
<dbReference type="GO" id="GO:0016627">
    <property type="term" value="F:oxidoreductase activity, acting on the CH-CH group of donors"/>
    <property type="evidence" value="ECO:0007669"/>
    <property type="project" value="InterPro"/>
</dbReference>
<evidence type="ECO:0000256" key="4">
    <source>
        <dbReference type="ARBA" id="ARBA00022827"/>
    </source>
</evidence>
<dbReference type="PANTHER" id="PTHR42803:SF1">
    <property type="entry name" value="BROAD-SPECIFICITY LINEAR ACYL-COA DEHYDROGENASE FADE5"/>
    <property type="match status" value="1"/>
</dbReference>
<dbReference type="PATRIC" id="fig|1310613.3.peg.1500"/>
<dbReference type="InterPro" id="IPR009100">
    <property type="entry name" value="AcylCoA_DH/oxidase_NM_dom_sf"/>
</dbReference>
<evidence type="ECO:0000256" key="5">
    <source>
        <dbReference type="ARBA" id="ARBA00023002"/>
    </source>
</evidence>
<dbReference type="Gene3D" id="1.10.540.10">
    <property type="entry name" value="Acyl-CoA dehydrogenase/oxidase, N-terminal domain"/>
    <property type="match status" value="1"/>
</dbReference>
<dbReference type="InterPro" id="IPR013786">
    <property type="entry name" value="AcylCoA_DH/ox_N"/>
</dbReference>
<comment type="catalytic activity">
    <reaction evidence="6">
        <text>3-(methylsulfanyl)propanoyl-CoA + oxidized [electron-transfer flavoprotein] + H(+) = 3-(methylsulfanyl)acryloyl-CoA + reduced [electron-transfer flavoprotein]</text>
        <dbReference type="Rhea" id="RHEA:52612"/>
        <dbReference type="Rhea" id="RHEA-COMP:10685"/>
        <dbReference type="Rhea" id="RHEA-COMP:10686"/>
        <dbReference type="ChEBI" id="CHEBI:15378"/>
        <dbReference type="ChEBI" id="CHEBI:57692"/>
        <dbReference type="ChEBI" id="CHEBI:58307"/>
        <dbReference type="ChEBI" id="CHEBI:82815"/>
        <dbReference type="ChEBI" id="CHEBI:84994"/>
        <dbReference type="EC" id="1.3.99.41"/>
    </reaction>
    <physiologicalReaction direction="left-to-right" evidence="6">
        <dbReference type="Rhea" id="RHEA:52613"/>
    </physiologicalReaction>
</comment>
<dbReference type="FunFam" id="2.40.110.10:FF:000031">
    <property type="entry name" value="Acyl-CoA dehydrogenase, putative"/>
    <property type="match status" value="1"/>
</dbReference>
<dbReference type="SUPFAM" id="SSF56645">
    <property type="entry name" value="Acyl-CoA dehydrogenase NM domain-like"/>
    <property type="match status" value="1"/>
</dbReference>
<accession>A0A009HPM5</accession>
<dbReference type="Pfam" id="PF02770">
    <property type="entry name" value="Acyl-CoA_dh_M"/>
    <property type="match status" value="1"/>
</dbReference>
<comment type="similarity">
    <text evidence="2 10">Belongs to the acyl-CoA dehydrogenase family.</text>
</comment>
<evidence type="ECO:0000256" key="7">
    <source>
        <dbReference type="ARBA" id="ARBA00058683"/>
    </source>
</evidence>
<feature type="domain" description="Acyl-CoA oxidase/dehydrogenase middle" evidence="12">
    <location>
        <begin position="164"/>
        <end position="272"/>
    </location>
</feature>
<dbReference type="EMBL" id="JEWH01000015">
    <property type="protein sequence ID" value="EXB06147.1"/>
    <property type="molecule type" value="Genomic_DNA"/>
</dbReference>
<dbReference type="Pfam" id="PF12806">
    <property type="entry name" value="Acyl-CoA_dh_C"/>
    <property type="match status" value="1"/>
</dbReference>
<dbReference type="RefSeq" id="WP_005111192.1">
    <property type="nucleotide sequence ID" value="NZ_JEWH01000015.1"/>
</dbReference>
<dbReference type="InterPro" id="IPR025878">
    <property type="entry name" value="Acyl-CoA_dh-like_C_dom"/>
</dbReference>
<evidence type="ECO:0000256" key="3">
    <source>
        <dbReference type="ARBA" id="ARBA00022630"/>
    </source>
</evidence>
<feature type="domain" description="Acetyl-CoA dehydrogenase-like C-terminal" evidence="14">
    <location>
        <begin position="470"/>
        <end position="594"/>
    </location>
</feature>
<dbReference type="Proteomes" id="UP000020595">
    <property type="component" value="Unassembled WGS sequence"/>
</dbReference>
<evidence type="ECO:0000256" key="9">
    <source>
        <dbReference type="ARBA" id="ARBA00069043"/>
    </source>
</evidence>
<protein>
    <recommendedName>
        <fullName evidence="9">3-methylmercaptopropionyl-CoA dehydrogenase</fullName>
        <ecNumber evidence="8">1.3.99.41</ecNumber>
    </recommendedName>
</protein>
<keyword evidence="4 10" id="KW-0274">FAD</keyword>
<dbReference type="InterPro" id="IPR052166">
    <property type="entry name" value="Diverse_Acyl-CoA_DH"/>
</dbReference>
<feature type="domain" description="Acyl-CoA dehydrogenase/oxidase N-terminal" evidence="13">
    <location>
        <begin position="42"/>
        <end position="158"/>
    </location>
</feature>
<dbReference type="InterPro" id="IPR006091">
    <property type="entry name" value="Acyl-CoA_Oxase/DH_mid-dom"/>
</dbReference>
<dbReference type="InterPro" id="IPR009075">
    <property type="entry name" value="AcylCo_DH/oxidase_C"/>
</dbReference>
<gene>
    <name evidence="15" type="ORF">J512_1561</name>
</gene>
<dbReference type="InterPro" id="IPR037069">
    <property type="entry name" value="AcylCoA_DH/ox_N_sf"/>
</dbReference>
<reference evidence="15 16" key="1">
    <citation type="submission" date="2014-02" db="EMBL/GenBank/DDBJ databases">
        <title>Comparative genomics and transcriptomics to identify genetic mechanisms underlying the emergence of carbapenem resistant Acinetobacter baumannii (CRAb).</title>
        <authorList>
            <person name="Harris A.D."/>
            <person name="Johnson K.J."/>
            <person name="George J."/>
            <person name="Shefchek K."/>
            <person name="Daugherty S.C."/>
            <person name="Parankush S."/>
            <person name="Sadzewicz L."/>
            <person name="Tallon L."/>
            <person name="Sengamalay N."/>
            <person name="Hazen T.H."/>
            <person name="Rasko D.A."/>
        </authorList>
    </citation>
    <scope>NUCLEOTIDE SEQUENCE [LARGE SCALE GENOMIC DNA]</scope>
    <source>
        <strain evidence="15 16">1295743</strain>
    </source>
</reference>
<dbReference type="Gene3D" id="1.20.140.10">
    <property type="entry name" value="Butyryl-CoA Dehydrogenase, subunit A, domain 3"/>
    <property type="match status" value="1"/>
</dbReference>
<dbReference type="EC" id="1.3.99.41" evidence="8"/>
<evidence type="ECO:0000259" key="11">
    <source>
        <dbReference type="Pfam" id="PF00441"/>
    </source>
</evidence>
<dbReference type="Pfam" id="PF02771">
    <property type="entry name" value="Acyl-CoA_dh_N"/>
    <property type="match status" value="1"/>
</dbReference>
<evidence type="ECO:0000259" key="13">
    <source>
        <dbReference type="Pfam" id="PF02771"/>
    </source>
</evidence>
<dbReference type="Pfam" id="PF00441">
    <property type="entry name" value="Acyl-CoA_dh_1"/>
    <property type="match status" value="1"/>
</dbReference>
<evidence type="ECO:0000256" key="10">
    <source>
        <dbReference type="RuleBase" id="RU362125"/>
    </source>
</evidence>
<comment type="function">
    <text evidence="7">Involved in the assimilation of dimethylsulphoniopropionate (DMSP), an important compound in the fixation of carbon in marine phytoplankton, by mediating the conversion of 3-(methylthio)propanoyl-CoA (MMPA-CoA) to 3-(methylthio)acryloyl-CoA (MTA-CoA).</text>
</comment>
<dbReference type="AlphaFoldDB" id="A0A009HPM5"/>
<name>A0A009HPM5_ACIB9</name>
<dbReference type="InterPro" id="IPR036250">
    <property type="entry name" value="AcylCo_DH-like_C"/>
</dbReference>
<sequence length="600" mass="66534">MPLYKAPLRDIQFVLHEMLQTEQNYQGLSKYKESVNRELIDQYLEAAADFCENELAPINQNGDQEGCHLNQGVVTTPKGFKEAYQKYAELGFTSLTADPEYGGQGLPTLLRIAISEMLCGSNWAWAMYPGLSHGAMRTIEHHGTEQQKQKFLTKLISGVWTGTMCLTESHAGSDLGLIRTKAEPNPDGSYSITGEKIFISAGEHDLSENIIHIVLARLPQAPVGTKGISLFIVPKFNVSDDAQVLDRNKVVCSAIEHKMGIHGNATCVLNFDGAKGYLIGPENRGLNCMFTFMNTARIGTAVQGLAASEISFQGALSYAKERLAMRSLSGPKYPEKNADPIIVHPAVRSMLMTQKAFSEGGRALAYFLAQHVDIVESSNDQEQQKHSDELLAFLTPIAKAFLTESGNESAKHGVQVFGGHGFIVEHGMEQIVRDARISTLYEGTTEIQSLDLLARKVLKSEGKLLKNMTDLIDQFISQHQSNEVLKPYLEKLAELKQQWLSLTKSIAEKAKHNPEEIGAASVDYLYFSSYVVFAYLWARMAQVAHEKLESGTQEEDFYKAKLTTAKFFYQKLLHRTQSHAASIESGAESVMELDQDAFAF</sequence>
<dbReference type="GO" id="GO:0050660">
    <property type="term" value="F:flavin adenine dinucleotide binding"/>
    <property type="evidence" value="ECO:0007669"/>
    <property type="project" value="InterPro"/>
</dbReference>
<dbReference type="InterPro" id="IPR046373">
    <property type="entry name" value="Acyl-CoA_Oxase/DH_mid-dom_sf"/>
</dbReference>
<dbReference type="Gene3D" id="2.40.110.10">
    <property type="entry name" value="Butyryl-CoA Dehydrogenase, subunit A, domain 2"/>
    <property type="match status" value="1"/>
</dbReference>
<evidence type="ECO:0000256" key="2">
    <source>
        <dbReference type="ARBA" id="ARBA00009347"/>
    </source>
</evidence>
<evidence type="ECO:0000256" key="6">
    <source>
        <dbReference type="ARBA" id="ARBA00051388"/>
    </source>
</evidence>
<proteinExistence type="inferred from homology"/>
<evidence type="ECO:0000313" key="15">
    <source>
        <dbReference type="EMBL" id="EXB06147.1"/>
    </source>
</evidence>
<evidence type="ECO:0000256" key="8">
    <source>
        <dbReference type="ARBA" id="ARBA00066694"/>
    </source>
</evidence>
<comment type="caution">
    <text evidence="15">The sequence shown here is derived from an EMBL/GenBank/DDBJ whole genome shotgun (WGS) entry which is preliminary data.</text>
</comment>
<dbReference type="PANTHER" id="PTHR42803">
    <property type="entry name" value="ACYL-COA DEHYDROGENASE"/>
    <property type="match status" value="1"/>
</dbReference>
<feature type="domain" description="Acyl-CoA dehydrogenase/oxidase C-terminal" evidence="11">
    <location>
        <begin position="283"/>
        <end position="453"/>
    </location>
</feature>
<comment type="cofactor">
    <cofactor evidence="1 10">
        <name>FAD</name>
        <dbReference type="ChEBI" id="CHEBI:57692"/>
    </cofactor>
</comment>
<evidence type="ECO:0000256" key="1">
    <source>
        <dbReference type="ARBA" id="ARBA00001974"/>
    </source>
</evidence>
<evidence type="ECO:0000259" key="14">
    <source>
        <dbReference type="Pfam" id="PF12806"/>
    </source>
</evidence>
<keyword evidence="5 10" id="KW-0560">Oxidoreductase</keyword>
<organism evidence="15 16">
    <name type="scientific">Acinetobacter baumannii (strain 1295743)</name>
    <dbReference type="NCBI Taxonomy" id="1310613"/>
    <lineage>
        <taxon>Bacteria</taxon>
        <taxon>Pseudomonadati</taxon>
        <taxon>Pseudomonadota</taxon>
        <taxon>Gammaproteobacteria</taxon>
        <taxon>Moraxellales</taxon>
        <taxon>Moraxellaceae</taxon>
        <taxon>Acinetobacter</taxon>
        <taxon>Acinetobacter calcoaceticus/baumannii complex</taxon>
    </lineage>
</organism>
<evidence type="ECO:0000259" key="12">
    <source>
        <dbReference type="Pfam" id="PF02770"/>
    </source>
</evidence>